<accession>A0A8J6TPR7</accession>
<keyword evidence="3 7" id="KW-0227">DNA damage</keyword>
<proteinExistence type="inferred from homology"/>
<dbReference type="HAMAP" id="MF_00201">
    <property type="entry name" value="RecO"/>
    <property type="match status" value="1"/>
</dbReference>
<protein>
    <recommendedName>
        <fullName evidence="2 7">DNA repair protein RecO</fullName>
    </recommendedName>
    <alternativeName>
        <fullName evidence="6 7">Recombination protein O</fullName>
    </alternativeName>
</protein>
<dbReference type="Gene3D" id="1.20.1440.120">
    <property type="entry name" value="Recombination protein O, C-terminal domain"/>
    <property type="match status" value="1"/>
</dbReference>
<dbReference type="PANTHER" id="PTHR33991:SF1">
    <property type="entry name" value="DNA REPAIR PROTEIN RECO"/>
    <property type="match status" value="1"/>
</dbReference>
<organism evidence="9 10">
    <name type="scientific">Candidatus Desulfatibia vada</name>
    <dbReference type="NCBI Taxonomy" id="2841696"/>
    <lineage>
        <taxon>Bacteria</taxon>
        <taxon>Pseudomonadati</taxon>
        <taxon>Thermodesulfobacteriota</taxon>
        <taxon>Desulfobacteria</taxon>
        <taxon>Desulfobacterales</taxon>
        <taxon>Desulfobacterales incertae sedis</taxon>
        <taxon>Candidatus Desulfatibia</taxon>
    </lineage>
</organism>
<gene>
    <name evidence="7 9" type="primary">recO</name>
    <name evidence="9" type="ORF">H8D96_02385</name>
</gene>
<comment type="similarity">
    <text evidence="1 7">Belongs to the RecO family.</text>
</comment>
<evidence type="ECO:0000256" key="1">
    <source>
        <dbReference type="ARBA" id="ARBA00007452"/>
    </source>
</evidence>
<evidence type="ECO:0000256" key="2">
    <source>
        <dbReference type="ARBA" id="ARBA00021310"/>
    </source>
</evidence>
<dbReference type="AlphaFoldDB" id="A0A8J6TPR7"/>
<keyword evidence="4 7" id="KW-0233">DNA recombination</keyword>
<dbReference type="SUPFAM" id="SSF50249">
    <property type="entry name" value="Nucleic acid-binding proteins"/>
    <property type="match status" value="1"/>
</dbReference>
<feature type="domain" description="DNA replication/recombination mediator RecO N-terminal" evidence="8">
    <location>
        <begin position="1"/>
        <end position="81"/>
    </location>
</feature>
<reference evidence="9 10" key="1">
    <citation type="submission" date="2020-08" db="EMBL/GenBank/DDBJ databases">
        <title>Bridging the membrane lipid divide: bacteria of the FCB group superphylum have the potential to synthesize archaeal ether lipids.</title>
        <authorList>
            <person name="Villanueva L."/>
            <person name="Von Meijenfeldt F.A.B."/>
            <person name="Westbye A.B."/>
            <person name="Yadav S."/>
            <person name="Hopmans E.C."/>
            <person name="Dutilh B.E."/>
            <person name="Sinninghe Damste J.S."/>
        </authorList>
    </citation>
    <scope>NUCLEOTIDE SEQUENCE [LARGE SCALE GENOMIC DNA]</scope>
    <source>
        <strain evidence="9">NIOZ-UU17</strain>
    </source>
</reference>
<dbReference type="SUPFAM" id="SSF57863">
    <property type="entry name" value="ArfGap/RecO-like zinc finger"/>
    <property type="match status" value="1"/>
</dbReference>
<dbReference type="Proteomes" id="UP000605201">
    <property type="component" value="Unassembled WGS sequence"/>
</dbReference>
<dbReference type="InterPro" id="IPR042242">
    <property type="entry name" value="RecO_C"/>
</dbReference>
<sequence>MSSFETPAIMLRRVDFGDYDLIITFFTLKQGKKSVIAKSAKKSTKRFAGILELFSVLDIVFGKGRGTGLPVLQEAALKHPFAGIRSDIIKTAYASHWAELINEWMEEGQKLDQLYYLFKYILGELDHGRRPAAGLSILFHLRFLTISGLRPNLRYCSSCRNEIDGINENTFTFDLQKGGLVCGVCAPAAQGRISLSKGTIKQLIWIKNGDLARAGRIRFTSQALKEGLAFVEAFVPYHIGKELRSLTFLKQIRK</sequence>
<dbReference type="EMBL" id="JACNIG010000077">
    <property type="protein sequence ID" value="MBC8430745.1"/>
    <property type="molecule type" value="Genomic_DNA"/>
</dbReference>
<evidence type="ECO:0000256" key="6">
    <source>
        <dbReference type="ARBA" id="ARBA00033409"/>
    </source>
</evidence>
<dbReference type="InterPro" id="IPR022572">
    <property type="entry name" value="DNA_rep/recomb_RecO_N"/>
</dbReference>
<name>A0A8J6TPR7_9BACT</name>
<evidence type="ECO:0000256" key="7">
    <source>
        <dbReference type="HAMAP-Rule" id="MF_00201"/>
    </source>
</evidence>
<dbReference type="GO" id="GO:0043590">
    <property type="term" value="C:bacterial nucleoid"/>
    <property type="evidence" value="ECO:0007669"/>
    <property type="project" value="TreeGrafter"/>
</dbReference>
<comment type="caution">
    <text evidence="9">The sequence shown here is derived from an EMBL/GenBank/DDBJ whole genome shotgun (WGS) entry which is preliminary data.</text>
</comment>
<evidence type="ECO:0000259" key="8">
    <source>
        <dbReference type="Pfam" id="PF11967"/>
    </source>
</evidence>
<dbReference type="GO" id="GO:0006310">
    <property type="term" value="P:DNA recombination"/>
    <property type="evidence" value="ECO:0007669"/>
    <property type="project" value="UniProtKB-UniRule"/>
</dbReference>
<evidence type="ECO:0000313" key="10">
    <source>
        <dbReference type="Proteomes" id="UP000605201"/>
    </source>
</evidence>
<comment type="function">
    <text evidence="7">Involved in DNA repair and RecF pathway recombination.</text>
</comment>
<dbReference type="PANTHER" id="PTHR33991">
    <property type="entry name" value="DNA REPAIR PROTEIN RECO"/>
    <property type="match status" value="1"/>
</dbReference>
<evidence type="ECO:0000256" key="4">
    <source>
        <dbReference type="ARBA" id="ARBA00023172"/>
    </source>
</evidence>
<evidence type="ECO:0000256" key="5">
    <source>
        <dbReference type="ARBA" id="ARBA00023204"/>
    </source>
</evidence>
<evidence type="ECO:0000313" key="9">
    <source>
        <dbReference type="EMBL" id="MBC8430745.1"/>
    </source>
</evidence>
<dbReference type="Pfam" id="PF11967">
    <property type="entry name" value="RecO_N"/>
    <property type="match status" value="1"/>
</dbReference>
<dbReference type="Gene3D" id="2.40.50.140">
    <property type="entry name" value="Nucleic acid-binding proteins"/>
    <property type="match status" value="1"/>
</dbReference>
<dbReference type="GO" id="GO:0006302">
    <property type="term" value="P:double-strand break repair"/>
    <property type="evidence" value="ECO:0007669"/>
    <property type="project" value="TreeGrafter"/>
</dbReference>
<dbReference type="Pfam" id="PF02565">
    <property type="entry name" value="RecO_C"/>
    <property type="match status" value="1"/>
</dbReference>
<dbReference type="InterPro" id="IPR037278">
    <property type="entry name" value="ARFGAP/RecO"/>
</dbReference>
<dbReference type="InterPro" id="IPR003717">
    <property type="entry name" value="RecO"/>
</dbReference>
<evidence type="ECO:0000256" key="3">
    <source>
        <dbReference type="ARBA" id="ARBA00022763"/>
    </source>
</evidence>
<dbReference type="InterPro" id="IPR012340">
    <property type="entry name" value="NA-bd_OB-fold"/>
</dbReference>
<dbReference type="NCBIfam" id="TIGR00613">
    <property type="entry name" value="reco"/>
    <property type="match status" value="1"/>
</dbReference>
<keyword evidence="5 7" id="KW-0234">DNA repair</keyword>